<keyword evidence="7" id="KW-0677">Repeat</keyword>
<evidence type="ECO:0000313" key="17">
    <source>
        <dbReference type="EMBL" id="KAH0466825.1"/>
    </source>
</evidence>
<dbReference type="PANTHER" id="PTHR21737">
    <property type="entry name" value="POLYGLUTAMINE BINDING PROTEIN 1/MARVEL MEMBRANE-ASSOCIATING DOMAIN CONTAINING 3"/>
    <property type="match status" value="1"/>
</dbReference>
<comment type="subcellular location">
    <subcellularLocation>
        <location evidence="2">Cytoplasmic granule</location>
    </subcellularLocation>
    <subcellularLocation>
        <location evidence="1">Nucleus speckle</location>
    </subcellularLocation>
</comment>
<feature type="region of interest" description="Disordered" evidence="15">
    <location>
        <begin position="1"/>
        <end position="21"/>
    </location>
</feature>
<dbReference type="EMBL" id="JAGFBR010000005">
    <property type="protein sequence ID" value="KAH0466825.1"/>
    <property type="molecule type" value="Genomic_DNA"/>
</dbReference>
<evidence type="ECO:0000256" key="3">
    <source>
        <dbReference type="ARBA" id="ARBA00021117"/>
    </source>
</evidence>
<evidence type="ECO:0000256" key="7">
    <source>
        <dbReference type="ARBA" id="ARBA00022737"/>
    </source>
</evidence>
<dbReference type="AlphaFoldDB" id="A0AAV7HFD3"/>
<keyword evidence="8" id="KW-0391">Immunity</keyword>
<evidence type="ECO:0000256" key="13">
    <source>
        <dbReference type="ARBA" id="ARBA00042167"/>
    </source>
</evidence>
<dbReference type="Proteomes" id="UP000775213">
    <property type="component" value="Unassembled WGS sequence"/>
</dbReference>
<proteinExistence type="predicted"/>
<dbReference type="Gene3D" id="3.40.30.10">
    <property type="entry name" value="Glutaredoxin"/>
    <property type="match status" value="1"/>
</dbReference>
<dbReference type="GO" id="GO:0005737">
    <property type="term" value="C:cytoplasm"/>
    <property type="evidence" value="ECO:0007669"/>
    <property type="project" value="TreeGrafter"/>
</dbReference>
<sequence length="617" mass="67068">MVGFTEQPPPPGANLLPPTSYAANPNLPFPFPQMSSTNTEHARYPIFSENIFPVNSSNGLSPSAENLYSHFQTSSQHVSVHEPSPFVSGVATQHSYSFPNIIQTQPSNSWNSDMNQTSHGMVNSLSQSGGATQLNTWIPGTVSGTSDASLTFPANMVKPNNPFSMAPHDMLNSNCLGESTMDLHSMAEAAVDKGVIEQKGDSAEFKCSSLCARGSTDIESAAQDVVLREQEITTQQVIHNQRLANICPQALMLVMKNGAKEDSQDILSGRCDPNALKASNLNEHILKMTSQHRAEMSSKRGKSFHQENDNVEIGNGYGVPGGGAYYAARPLNIQTEDKDGNHESSLPRQKDPETGTPYFYNEKTGESQWEHPSEFARPQQPAASSTLPQDWEEGLDESTGQRYYYNRKTNATQWEKPSSVNEAIPQHVDPIVARNQPTGTVVPAQNYARCMGCGGWGLGLVKAWGYCNHCTRVLNLPYQQYSISNMNYLEQSNSTAAPAKAASKQRTSSKPPFGKGGKKDHKKRAFNEDDELDPMDPSSYSDAPRGGWVVGLKGVQPRAADTTATGPLFQQRPYPSPGAVLRKNAEIASQSKKHGSTNRMAPITKRGDGSDGLGDAD</sequence>
<evidence type="ECO:0000256" key="9">
    <source>
        <dbReference type="ARBA" id="ARBA00023015"/>
    </source>
</evidence>
<evidence type="ECO:0000256" key="6">
    <source>
        <dbReference type="ARBA" id="ARBA00022664"/>
    </source>
</evidence>
<feature type="compositionally biased region" description="Basic and acidic residues" evidence="15">
    <location>
        <begin position="363"/>
        <end position="374"/>
    </location>
</feature>
<evidence type="ECO:0000259" key="16">
    <source>
        <dbReference type="PROSITE" id="PS50020"/>
    </source>
</evidence>
<dbReference type="GO" id="GO:0045087">
    <property type="term" value="P:innate immune response"/>
    <property type="evidence" value="ECO:0007669"/>
    <property type="project" value="UniProtKB-KW"/>
</dbReference>
<dbReference type="PROSITE" id="PS01159">
    <property type="entry name" value="WW_DOMAIN_1"/>
    <property type="match status" value="1"/>
</dbReference>
<protein>
    <recommendedName>
        <fullName evidence="3">Polyglutamine-binding protein 1</fullName>
    </recommendedName>
    <alternativeName>
        <fullName evidence="13">Polyglutamine tract-binding protein 1</fullName>
    </alternativeName>
</protein>
<name>A0AAV7HFD3_DENCH</name>
<evidence type="ECO:0000256" key="11">
    <source>
        <dbReference type="ARBA" id="ARBA00023187"/>
    </source>
</evidence>
<comment type="subunit">
    <text evidence="14">Interacts with POU3F2/Brn-2, ATXN1, TXNL4A, HTT and AR. Interaction with ATXN1 correlates positively with the length of the polyglutamine tract. Interacts with RNA polymerase II large subunit in a phosphorylation-dependent manner. Forms a ternary complex with ATXN1 mutant and phosphorylated RNA polymerase II. Interacts (via C-terminus) with TXNL4A and CD2BP2. Interacts (via WW domain) with ATN1 and SF3B1, and may interact with additional splice factors. Interacts (via WW domain) with WBP11; Leading to reduce interaction between PQBP1 and TXNL4A. Interacts with CAPRIN1. Interacts with DDX1. Interacts with SFPQ. Interacts with KHSRP.</text>
</comment>
<dbReference type="PROSITE" id="PS50020">
    <property type="entry name" value="WW_DOMAIN_2"/>
    <property type="match status" value="2"/>
</dbReference>
<evidence type="ECO:0000256" key="2">
    <source>
        <dbReference type="ARBA" id="ARBA00004463"/>
    </source>
</evidence>
<comment type="caution">
    <text evidence="17">The sequence shown here is derived from an EMBL/GenBank/DDBJ whole genome shotgun (WGS) entry which is preliminary data.</text>
</comment>
<reference evidence="17 18" key="1">
    <citation type="journal article" date="2021" name="Hortic Res">
        <title>Chromosome-scale assembly of the Dendrobium chrysotoxum genome enhances the understanding of orchid evolution.</title>
        <authorList>
            <person name="Zhang Y."/>
            <person name="Zhang G.Q."/>
            <person name="Zhang D."/>
            <person name="Liu X.D."/>
            <person name="Xu X.Y."/>
            <person name="Sun W.H."/>
            <person name="Yu X."/>
            <person name="Zhu X."/>
            <person name="Wang Z.W."/>
            <person name="Zhao X."/>
            <person name="Zhong W.Y."/>
            <person name="Chen H."/>
            <person name="Yin W.L."/>
            <person name="Huang T."/>
            <person name="Niu S.C."/>
            <person name="Liu Z.J."/>
        </authorList>
    </citation>
    <scope>NUCLEOTIDE SEQUENCE [LARGE SCALE GENOMIC DNA]</scope>
    <source>
        <strain evidence="17">Lindl</strain>
    </source>
</reference>
<evidence type="ECO:0000256" key="5">
    <source>
        <dbReference type="ARBA" id="ARBA00022588"/>
    </source>
</evidence>
<keyword evidence="9" id="KW-0805">Transcription regulation</keyword>
<dbReference type="InterPro" id="IPR001202">
    <property type="entry name" value="WW_dom"/>
</dbReference>
<keyword evidence="18" id="KW-1185">Reference proteome</keyword>
<feature type="domain" description="WW" evidence="16">
    <location>
        <begin position="353"/>
        <end position="374"/>
    </location>
</feature>
<feature type="region of interest" description="Disordered" evidence="15">
    <location>
        <begin position="496"/>
        <end position="617"/>
    </location>
</feature>
<keyword evidence="5" id="KW-0399">Innate immunity</keyword>
<evidence type="ECO:0000256" key="12">
    <source>
        <dbReference type="ARBA" id="ARBA00023242"/>
    </source>
</evidence>
<dbReference type="SUPFAM" id="SSF51045">
    <property type="entry name" value="WW domain"/>
    <property type="match status" value="2"/>
</dbReference>
<dbReference type="Pfam" id="PF00397">
    <property type="entry name" value="WW"/>
    <property type="match status" value="2"/>
</dbReference>
<dbReference type="GO" id="GO:0016607">
    <property type="term" value="C:nuclear speck"/>
    <property type="evidence" value="ECO:0007669"/>
    <property type="project" value="UniProtKB-SubCell"/>
</dbReference>
<feature type="region of interest" description="Disordered" evidence="15">
    <location>
        <begin position="335"/>
        <end position="393"/>
    </location>
</feature>
<dbReference type="PANTHER" id="PTHR21737:SF3">
    <property type="entry name" value="POLYGLUTAMINE-BINDING PROTEIN 1"/>
    <property type="match status" value="1"/>
</dbReference>
<dbReference type="InterPro" id="IPR036020">
    <property type="entry name" value="WW_dom_sf"/>
</dbReference>
<dbReference type="GO" id="GO:0000380">
    <property type="term" value="P:alternative mRNA splicing, via spliceosome"/>
    <property type="evidence" value="ECO:0007669"/>
    <property type="project" value="TreeGrafter"/>
</dbReference>
<dbReference type="SMART" id="SM00456">
    <property type="entry name" value="WW"/>
    <property type="match status" value="2"/>
</dbReference>
<evidence type="ECO:0000256" key="10">
    <source>
        <dbReference type="ARBA" id="ARBA00023163"/>
    </source>
</evidence>
<accession>A0AAV7HFD3</accession>
<evidence type="ECO:0000256" key="4">
    <source>
        <dbReference type="ARBA" id="ARBA00022553"/>
    </source>
</evidence>
<organism evidence="17 18">
    <name type="scientific">Dendrobium chrysotoxum</name>
    <name type="common">Orchid</name>
    <dbReference type="NCBI Taxonomy" id="161865"/>
    <lineage>
        <taxon>Eukaryota</taxon>
        <taxon>Viridiplantae</taxon>
        <taxon>Streptophyta</taxon>
        <taxon>Embryophyta</taxon>
        <taxon>Tracheophyta</taxon>
        <taxon>Spermatophyta</taxon>
        <taxon>Magnoliopsida</taxon>
        <taxon>Liliopsida</taxon>
        <taxon>Asparagales</taxon>
        <taxon>Orchidaceae</taxon>
        <taxon>Epidendroideae</taxon>
        <taxon>Malaxideae</taxon>
        <taxon>Dendrobiinae</taxon>
        <taxon>Dendrobium</taxon>
    </lineage>
</organism>
<dbReference type="GO" id="GO:0043021">
    <property type="term" value="F:ribonucleoprotein complex binding"/>
    <property type="evidence" value="ECO:0007669"/>
    <property type="project" value="TreeGrafter"/>
</dbReference>
<evidence type="ECO:0000256" key="15">
    <source>
        <dbReference type="SAM" id="MobiDB-lite"/>
    </source>
</evidence>
<evidence type="ECO:0000256" key="14">
    <source>
        <dbReference type="ARBA" id="ARBA00046362"/>
    </source>
</evidence>
<keyword evidence="10" id="KW-0804">Transcription</keyword>
<gene>
    <name evidence="17" type="ORF">IEQ34_004063</name>
</gene>
<keyword evidence="4" id="KW-0597">Phosphoprotein</keyword>
<evidence type="ECO:0000256" key="1">
    <source>
        <dbReference type="ARBA" id="ARBA00004324"/>
    </source>
</evidence>
<evidence type="ECO:0000313" key="18">
    <source>
        <dbReference type="Proteomes" id="UP000775213"/>
    </source>
</evidence>
<keyword evidence="6" id="KW-0507">mRNA processing</keyword>
<keyword evidence="11" id="KW-0508">mRNA splicing</keyword>
<keyword evidence="12" id="KW-0539">Nucleus</keyword>
<feature type="domain" description="WW" evidence="16">
    <location>
        <begin position="385"/>
        <end position="419"/>
    </location>
</feature>
<dbReference type="CDD" id="cd00201">
    <property type="entry name" value="WW"/>
    <property type="match status" value="2"/>
</dbReference>
<dbReference type="Gene3D" id="2.20.70.10">
    <property type="match status" value="2"/>
</dbReference>
<evidence type="ECO:0000256" key="8">
    <source>
        <dbReference type="ARBA" id="ARBA00022859"/>
    </source>
</evidence>